<dbReference type="InterPro" id="IPR021074">
    <property type="entry name" value="Formate_DH_dsu"/>
</dbReference>
<dbReference type="OrthoDB" id="8527650at2"/>
<keyword evidence="2" id="KW-1185">Reference proteome</keyword>
<evidence type="ECO:0000313" key="2">
    <source>
        <dbReference type="Proteomes" id="UP000261948"/>
    </source>
</evidence>
<proteinExistence type="predicted"/>
<protein>
    <submittedName>
        <fullName evidence="1">Formate dehydrogenase</fullName>
    </submittedName>
</protein>
<dbReference type="Pfam" id="PF11390">
    <property type="entry name" value="FdsD"/>
    <property type="match status" value="1"/>
</dbReference>
<name>A0A373FJ77_COMTE</name>
<reference evidence="1 2" key="1">
    <citation type="submission" date="2018-08" db="EMBL/GenBank/DDBJ databases">
        <title>Comamonas testosteroni strain SWCO2.</title>
        <authorList>
            <person name="Jiang N."/>
            <person name="Zhang X.Z."/>
        </authorList>
    </citation>
    <scope>NUCLEOTIDE SEQUENCE [LARGE SCALE GENOMIC DNA]</scope>
    <source>
        <strain evidence="1 2">SWCO2</strain>
    </source>
</reference>
<organism evidence="1 2">
    <name type="scientific">Comamonas testosteroni</name>
    <name type="common">Pseudomonas testosteroni</name>
    <dbReference type="NCBI Taxonomy" id="285"/>
    <lineage>
        <taxon>Bacteria</taxon>
        <taxon>Pseudomonadati</taxon>
        <taxon>Pseudomonadota</taxon>
        <taxon>Betaproteobacteria</taxon>
        <taxon>Burkholderiales</taxon>
        <taxon>Comamonadaceae</taxon>
        <taxon>Comamonas</taxon>
    </lineage>
</organism>
<sequence>MDASNLIRMANRIGEFFEAMPDRDEALDGIAQHIQKFWEPRMRGRILTALTEPEEAEQIKPIVRDALHLHAKELGRVQM</sequence>
<evidence type="ECO:0000313" key="1">
    <source>
        <dbReference type="EMBL" id="RGE44201.1"/>
    </source>
</evidence>
<dbReference type="Proteomes" id="UP000261948">
    <property type="component" value="Unassembled WGS sequence"/>
</dbReference>
<gene>
    <name evidence="1" type="ORF">DZC30_13195</name>
</gene>
<comment type="caution">
    <text evidence="1">The sequence shown here is derived from an EMBL/GenBank/DDBJ whole genome shotgun (WGS) entry which is preliminary data.</text>
</comment>
<dbReference type="EMBL" id="QURR01000015">
    <property type="protein sequence ID" value="RGE44201.1"/>
    <property type="molecule type" value="Genomic_DNA"/>
</dbReference>
<accession>A0A373FJ77</accession>
<dbReference type="AlphaFoldDB" id="A0A373FJ77"/>